<dbReference type="PANTHER" id="PTHR43747:SF4">
    <property type="entry name" value="FLAVIN-DEPENDENT TRYPTOPHAN HALOGENASE"/>
    <property type="match status" value="1"/>
</dbReference>
<evidence type="ECO:0000313" key="1">
    <source>
        <dbReference type="EMBL" id="RKQ96498.1"/>
    </source>
</evidence>
<dbReference type="EMBL" id="RBIM01000004">
    <property type="protein sequence ID" value="RKQ96498.1"/>
    <property type="molecule type" value="Genomic_DNA"/>
</dbReference>
<proteinExistence type="predicted"/>
<dbReference type="OrthoDB" id="7632508at2"/>
<reference evidence="1 2" key="1">
    <citation type="submission" date="2018-10" db="EMBL/GenBank/DDBJ databases">
        <title>Genomic Encyclopedia of Type Strains, Phase IV (KMG-IV): sequencing the most valuable type-strain genomes for metagenomic binning, comparative biology and taxonomic classification.</title>
        <authorList>
            <person name="Goeker M."/>
        </authorList>
    </citation>
    <scope>NUCLEOTIDE SEQUENCE [LARGE SCALE GENOMIC DNA]</scope>
    <source>
        <strain evidence="1 2">DSM 4734</strain>
    </source>
</reference>
<dbReference type="RefSeq" id="WP_121211034.1">
    <property type="nucleotide sequence ID" value="NZ_RBIM01000004.1"/>
</dbReference>
<dbReference type="GO" id="GO:0004497">
    <property type="term" value="F:monooxygenase activity"/>
    <property type="evidence" value="ECO:0007669"/>
    <property type="project" value="InterPro"/>
</dbReference>
<dbReference type="InterPro" id="IPR006905">
    <property type="entry name" value="Flavin_halogenase"/>
</dbReference>
<protein>
    <submittedName>
        <fullName evidence="1">Tryptophan halogenase</fullName>
    </submittedName>
</protein>
<dbReference type="SUPFAM" id="SSF51905">
    <property type="entry name" value="FAD/NAD(P)-binding domain"/>
    <property type="match status" value="1"/>
</dbReference>
<dbReference type="PANTHER" id="PTHR43747">
    <property type="entry name" value="FAD-BINDING PROTEIN"/>
    <property type="match status" value="1"/>
</dbReference>
<comment type="caution">
    <text evidence="1">The sequence shown here is derived from an EMBL/GenBank/DDBJ whole genome shotgun (WGS) entry which is preliminary data.</text>
</comment>
<sequence>MTGSAANPLSILIIGGGPDGWLTALAAHQAVAGLPGASVRIVHEEGPVCAPALSAPPDLRMLHGRLGLNDGDILARTGGAARLGRLFSGWRGDGQPDFIQPHGAIGANWGPLHFHQQVAAHGPGTDDYANYALAAQAIKQARFAPPSPNPRDFLSTLDFGFHLDCAAYTALLRDTARQRGIEACPGRVTAIETDETGLAGVTLDKSRYLKADLYIDATGPEMKLAAAINAACEDWSDDTPFLFEATRLETPRSPLTPATRIIADPAGWHMAIALPDATVTRRFTATADDGDTARLTPGRLRTPWSGNCLAIGGAACRPDPLADADLPLLARTLLRLPGLLPTGPDMRAEADVHNRAFTRESDAARDFSALVLGSQTRSEPVWRACRDAAPSDRLAHATALFKARGRLATREHDIYRPGDWVTAWLGLGVKPRRHDPLADRLDPAVASARLTQIRTLAEQTAAAMPDHQAALSRLKAGVPPA</sequence>
<dbReference type="Pfam" id="PF04820">
    <property type="entry name" value="Trp_halogenase"/>
    <property type="match status" value="1"/>
</dbReference>
<gene>
    <name evidence="1" type="ORF">C7435_1828</name>
</gene>
<dbReference type="InterPro" id="IPR036188">
    <property type="entry name" value="FAD/NAD-bd_sf"/>
</dbReference>
<name>A0A495D5R3_9PROT</name>
<accession>A0A495D5R3</accession>
<dbReference type="AlphaFoldDB" id="A0A495D5R3"/>
<dbReference type="Proteomes" id="UP000273675">
    <property type="component" value="Unassembled WGS sequence"/>
</dbReference>
<dbReference type="Gene3D" id="3.50.50.60">
    <property type="entry name" value="FAD/NAD(P)-binding domain"/>
    <property type="match status" value="1"/>
</dbReference>
<evidence type="ECO:0000313" key="2">
    <source>
        <dbReference type="Proteomes" id="UP000273675"/>
    </source>
</evidence>
<organism evidence="1 2">
    <name type="scientific">Maricaulis maris</name>
    <dbReference type="NCBI Taxonomy" id="74318"/>
    <lineage>
        <taxon>Bacteria</taxon>
        <taxon>Pseudomonadati</taxon>
        <taxon>Pseudomonadota</taxon>
        <taxon>Alphaproteobacteria</taxon>
        <taxon>Maricaulales</taxon>
        <taxon>Maricaulaceae</taxon>
        <taxon>Maricaulis</taxon>
    </lineage>
</organism>
<dbReference type="InterPro" id="IPR050816">
    <property type="entry name" value="Flavin-dep_Halogenase_NPB"/>
</dbReference>